<proteinExistence type="predicted"/>
<evidence type="ECO:0000313" key="16">
    <source>
        <dbReference type="Proteomes" id="UP000321617"/>
    </source>
</evidence>
<comment type="cofactor">
    <cofactor evidence="2">
        <name>a divalent metal cation</name>
        <dbReference type="ChEBI" id="CHEBI:60240"/>
    </cofactor>
</comment>
<dbReference type="EMBL" id="VLLL01000007">
    <property type="protein sequence ID" value="TWJ10509.1"/>
    <property type="molecule type" value="Genomic_DNA"/>
</dbReference>
<protein>
    <recommendedName>
        <fullName evidence="4">histidine kinase</fullName>
        <ecNumber evidence="4">2.7.13.3</ecNumber>
    </recommendedName>
</protein>
<feature type="domain" description="HAMP" evidence="14">
    <location>
        <begin position="181"/>
        <end position="233"/>
    </location>
</feature>
<dbReference type="PRINTS" id="PR00344">
    <property type="entry name" value="BCTRLSENSOR"/>
</dbReference>
<evidence type="ECO:0000256" key="10">
    <source>
        <dbReference type="ARBA" id="ARBA00023012"/>
    </source>
</evidence>
<dbReference type="AlphaFoldDB" id="A0A562UY11"/>
<dbReference type="InterPro" id="IPR050428">
    <property type="entry name" value="TCS_sensor_his_kinase"/>
</dbReference>
<dbReference type="InterPro" id="IPR005467">
    <property type="entry name" value="His_kinase_dom"/>
</dbReference>
<keyword evidence="9 12" id="KW-1133">Transmembrane helix</keyword>
<evidence type="ECO:0000259" key="13">
    <source>
        <dbReference type="PROSITE" id="PS50109"/>
    </source>
</evidence>
<evidence type="ECO:0000256" key="12">
    <source>
        <dbReference type="SAM" id="Phobius"/>
    </source>
</evidence>
<dbReference type="Gene3D" id="6.10.340.10">
    <property type="match status" value="1"/>
</dbReference>
<name>A0A562UY11_9ACTN</name>
<organism evidence="15 16">
    <name type="scientific">Stackebrandtia albiflava</name>
    <dbReference type="NCBI Taxonomy" id="406432"/>
    <lineage>
        <taxon>Bacteria</taxon>
        <taxon>Bacillati</taxon>
        <taxon>Actinomycetota</taxon>
        <taxon>Actinomycetes</taxon>
        <taxon>Glycomycetales</taxon>
        <taxon>Glycomycetaceae</taxon>
        <taxon>Stackebrandtia</taxon>
    </lineage>
</organism>
<evidence type="ECO:0000256" key="8">
    <source>
        <dbReference type="ARBA" id="ARBA00022777"/>
    </source>
</evidence>
<evidence type="ECO:0000256" key="2">
    <source>
        <dbReference type="ARBA" id="ARBA00001968"/>
    </source>
</evidence>
<keyword evidence="10" id="KW-0902">Two-component regulatory system</keyword>
<evidence type="ECO:0000256" key="7">
    <source>
        <dbReference type="ARBA" id="ARBA00022692"/>
    </source>
</evidence>
<accession>A0A562UY11</accession>
<dbReference type="SMART" id="SM00388">
    <property type="entry name" value="HisKA"/>
    <property type="match status" value="1"/>
</dbReference>
<dbReference type="Gene3D" id="3.30.565.10">
    <property type="entry name" value="Histidine kinase-like ATPase, C-terminal domain"/>
    <property type="match status" value="1"/>
</dbReference>
<comment type="subcellular location">
    <subcellularLocation>
        <location evidence="3">Cell membrane</location>
    </subcellularLocation>
</comment>
<dbReference type="GO" id="GO:0005886">
    <property type="term" value="C:plasma membrane"/>
    <property type="evidence" value="ECO:0007669"/>
    <property type="project" value="UniProtKB-SubCell"/>
</dbReference>
<dbReference type="PROSITE" id="PS50109">
    <property type="entry name" value="HIS_KIN"/>
    <property type="match status" value="1"/>
</dbReference>
<evidence type="ECO:0000256" key="9">
    <source>
        <dbReference type="ARBA" id="ARBA00022989"/>
    </source>
</evidence>
<gene>
    <name evidence="15" type="ORF">LX16_3926</name>
</gene>
<dbReference type="Gene3D" id="1.10.287.130">
    <property type="match status" value="1"/>
</dbReference>
<comment type="caution">
    <text evidence="15">The sequence shown here is derived from an EMBL/GenBank/DDBJ whole genome shotgun (WGS) entry which is preliminary data.</text>
</comment>
<dbReference type="InterPro" id="IPR036097">
    <property type="entry name" value="HisK_dim/P_sf"/>
</dbReference>
<evidence type="ECO:0000313" key="15">
    <source>
        <dbReference type="EMBL" id="TWJ10509.1"/>
    </source>
</evidence>
<dbReference type="SMART" id="SM00387">
    <property type="entry name" value="HATPase_c"/>
    <property type="match status" value="1"/>
</dbReference>
<dbReference type="GO" id="GO:0000155">
    <property type="term" value="F:phosphorelay sensor kinase activity"/>
    <property type="evidence" value="ECO:0007669"/>
    <property type="project" value="InterPro"/>
</dbReference>
<dbReference type="GO" id="GO:0005509">
    <property type="term" value="F:calcium ion binding"/>
    <property type="evidence" value="ECO:0007669"/>
    <property type="project" value="UniProtKB-ARBA"/>
</dbReference>
<dbReference type="InterPro" id="IPR036890">
    <property type="entry name" value="HATPase_C_sf"/>
</dbReference>
<evidence type="ECO:0000256" key="5">
    <source>
        <dbReference type="ARBA" id="ARBA00022553"/>
    </source>
</evidence>
<dbReference type="InterPro" id="IPR004358">
    <property type="entry name" value="Sig_transdc_His_kin-like_C"/>
</dbReference>
<reference evidence="15 16" key="1">
    <citation type="journal article" date="2013" name="Stand. Genomic Sci.">
        <title>Genomic Encyclopedia of Type Strains, Phase I: The one thousand microbial genomes (KMG-I) project.</title>
        <authorList>
            <person name="Kyrpides N.C."/>
            <person name="Woyke T."/>
            <person name="Eisen J.A."/>
            <person name="Garrity G."/>
            <person name="Lilburn T.G."/>
            <person name="Beck B.J."/>
            <person name="Whitman W.B."/>
            <person name="Hugenholtz P."/>
            <person name="Klenk H.P."/>
        </authorList>
    </citation>
    <scope>NUCLEOTIDE SEQUENCE [LARGE SCALE GENOMIC DNA]</scope>
    <source>
        <strain evidence="15 16">DSM 45044</strain>
    </source>
</reference>
<dbReference type="PROSITE" id="PS50885">
    <property type="entry name" value="HAMP"/>
    <property type="match status" value="1"/>
</dbReference>
<keyword evidence="5" id="KW-0597">Phosphoprotein</keyword>
<dbReference type="PANTHER" id="PTHR45436">
    <property type="entry name" value="SENSOR HISTIDINE KINASE YKOH"/>
    <property type="match status" value="1"/>
</dbReference>
<evidence type="ECO:0000256" key="4">
    <source>
        <dbReference type="ARBA" id="ARBA00012438"/>
    </source>
</evidence>
<evidence type="ECO:0000256" key="1">
    <source>
        <dbReference type="ARBA" id="ARBA00000085"/>
    </source>
</evidence>
<dbReference type="OrthoDB" id="9786919at2"/>
<dbReference type="SMART" id="SM00304">
    <property type="entry name" value="HAMP"/>
    <property type="match status" value="1"/>
</dbReference>
<dbReference type="Pfam" id="PF02518">
    <property type="entry name" value="HATPase_c"/>
    <property type="match status" value="1"/>
</dbReference>
<keyword evidence="8 15" id="KW-0418">Kinase</keyword>
<feature type="domain" description="Histidine kinase" evidence="13">
    <location>
        <begin position="248"/>
        <end position="463"/>
    </location>
</feature>
<sequence length="463" mass="49460">MTIKARLIASTAALLCVATVAIGTVAIGAVTTTMTQRIDTQLTEFLRQPTITGGTTVTITSRGGPQVAYQSVAMLLLEPDRTVSMAVQAGYSTDLLPLPRVPDPLPPPGEFRTVPAVDGSIEYRMVTVELAGPSADAPRRLVVAQPMTEVAVIRERLVATMVVTVVLVLVASAVVGWWITQRGLRPVEDMIDTAAAIADGDLSRRAEAPGHTEMGRLADSLNRMVGTLVTTIGDREAGQERLRRFLDDASHELRTPLATVSGYTELYESGGAPPGPKLDRAMSRIQAENRRMARLIEDMLLLARLDRDADRPAQTVDLRRLAADAVDDSEVTDRGHPVTLEAAEAVYVRGDESRLRQVLANLLDNARRHTPEGTPVRVSVTADGDTAELRVADEGPGVPEEHRERVFDRLYRVDASRSRATGGSGLGLAIVESIVAGHGGTVALADPGAAGGTVVVVRLPRAH</sequence>
<dbReference type="EC" id="2.7.13.3" evidence="4"/>
<dbReference type="InterPro" id="IPR003660">
    <property type="entry name" value="HAMP_dom"/>
</dbReference>
<dbReference type="PANTHER" id="PTHR45436:SF5">
    <property type="entry name" value="SENSOR HISTIDINE KINASE TRCS"/>
    <property type="match status" value="1"/>
</dbReference>
<comment type="catalytic activity">
    <reaction evidence="1">
        <text>ATP + protein L-histidine = ADP + protein N-phospho-L-histidine.</text>
        <dbReference type="EC" id="2.7.13.3"/>
    </reaction>
</comment>
<dbReference type="SUPFAM" id="SSF47384">
    <property type="entry name" value="Homodimeric domain of signal transducing histidine kinase"/>
    <property type="match status" value="1"/>
</dbReference>
<evidence type="ECO:0000259" key="14">
    <source>
        <dbReference type="PROSITE" id="PS50885"/>
    </source>
</evidence>
<dbReference type="Pfam" id="PF00512">
    <property type="entry name" value="HisKA"/>
    <property type="match status" value="1"/>
</dbReference>
<dbReference type="CDD" id="cd00082">
    <property type="entry name" value="HisKA"/>
    <property type="match status" value="1"/>
</dbReference>
<keyword evidence="16" id="KW-1185">Reference proteome</keyword>
<dbReference type="FunFam" id="1.10.287.130:FF:000001">
    <property type="entry name" value="Two-component sensor histidine kinase"/>
    <property type="match status" value="1"/>
</dbReference>
<evidence type="ECO:0000256" key="6">
    <source>
        <dbReference type="ARBA" id="ARBA00022679"/>
    </source>
</evidence>
<keyword evidence="6" id="KW-0808">Transferase</keyword>
<dbReference type="InterPro" id="IPR003661">
    <property type="entry name" value="HisK_dim/P_dom"/>
</dbReference>
<feature type="transmembrane region" description="Helical" evidence="12">
    <location>
        <begin position="157"/>
        <end position="180"/>
    </location>
</feature>
<dbReference type="SUPFAM" id="SSF55874">
    <property type="entry name" value="ATPase domain of HSP90 chaperone/DNA topoisomerase II/histidine kinase"/>
    <property type="match status" value="1"/>
</dbReference>
<evidence type="ECO:0000256" key="3">
    <source>
        <dbReference type="ARBA" id="ARBA00004236"/>
    </source>
</evidence>
<dbReference type="FunFam" id="3.30.565.10:FF:000006">
    <property type="entry name" value="Sensor histidine kinase WalK"/>
    <property type="match status" value="1"/>
</dbReference>
<keyword evidence="7 12" id="KW-0812">Transmembrane</keyword>
<dbReference type="Proteomes" id="UP000321617">
    <property type="component" value="Unassembled WGS sequence"/>
</dbReference>
<dbReference type="RefSeq" id="WP_147141101.1">
    <property type="nucleotide sequence ID" value="NZ_BAABIJ010000003.1"/>
</dbReference>
<dbReference type="Pfam" id="PF00672">
    <property type="entry name" value="HAMP"/>
    <property type="match status" value="1"/>
</dbReference>
<dbReference type="SUPFAM" id="SSF158472">
    <property type="entry name" value="HAMP domain-like"/>
    <property type="match status" value="1"/>
</dbReference>
<dbReference type="InterPro" id="IPR003594">
    <property type="entry name" value="HATPase_dom"/>
</dbReference>
<evidence type="ECO:0000256" key="11">
    <source>
        <dbReference type="ARBA" id="ARBA00023136"/>
    </source>
</evidence>
<keyword evidence="11 12" id="KW-0472">Membrane</keyword>
<dbReference type="CDD" id="cd06225">
    <property type="entry name" value="HAMP"/>
    <property type="match status" value="1"/>
</dbReference>
<dbReference type="CDD" id="cd00075">
    <property type="entry name" value="HATPase"/>
    <property type="match status" value="1"/>
</dbReference>